<protein>
    <submittedName>
        <fullName evidence="13">Calcium-transporting ATPase 1</fullName>
    </submittedName>
</protein>
<dbReference type="PROSITE" id="PS00154">
    <property type="entry name" value="ATPASE_E1_E2"/>
    <property type="match status" value="1"/>
</dbReference>
<dbReference type="GO" id="GO:0006883">
    <property type="term" value="P:intracellular sodium ion homeostasis"/>
    <property type="evidence" value="ECO:0007669"/>
    <property type="project" value="TreeGrafter"/>
</dbReference>
<dbReference type="GO" id="GO:0005886">
    <property type="term" value="C:plasma membrane"/>
    <property type="evidence" value="ECO:0007669"/>
    <property type="project" value="UniProtKB-SubCell"/>
</dbReference>
<dbReference type="SFLD" id="SFLDF00027">
    <property type="entry name" value="p-type_atpase"/>
    <property type="match status" value="1"/>
</dbReference>
<dbReference type="InterPro" id="IPR023298">
    <property type="entry name" value="ATPase_P-typ_TM_dom_sf"/>
</dbReference>
<dbReference type="InterPro" id="IPR059000">
    <property type="entry name" value="ATPase_P-type_domA"/>
</dbReference>
<evidence type="ECO:0000256" key="7">
    <source>
        <dbReference type="ARBA" id="ARBA00022840"/>
    </source>
</evidence>
<dbReference type="SMART" id="SM00831">
    <property type="entry name" value="Cation_ATPase_N"/>
    <property type="match status" value="1"/>
</dbReference>
<evidence type="ECO:0000256" key="5">
    <source>
        <dbReference type="ARBA" id="ARBA00022723"/>
    </source>
</evidence>
<keyword evidence="6" id="KW-0547">Nucleotide-binding</keyword>
<keyword evidence="7" id="KW-0067">ATP-binding</keyword>
<gene>
    <name evidence="13" type="ORF">Pan153_48910</name>
</gene>
<dbReference type="GO" id="GO:1902600">
    <property type="term" value="P:proton transmembrane transport"/>
    <property type="evidence" value="ECO:0007669"/>
    <property type="project" value="TreeGrafter"/>
</dbReference>
<dbReference type="GO" id="GO:1990573">
    <property type="term" value="P:potassium ion import across plasma membrane"/>
    <property type="evidence" value="ECO:0007669"/>
    <property type="project" value="TreeGrafter"/>
</dbReference>
<dbReference type="InterPro" id="IPR036412">
    <property type="entry name" value="HAD-like_sf"/>
</dbReference>
<dbReference type="Pfam" id="PF00690">
    <property type="entry name" value="Cation_ATPase_N"/>
    <property type="match status" value="1"/>
</dbReference>
<dbReference type="GO" id="GO:0030007">
    <property type="term" value="P:intracellular potassium ion homeostasis"/>
    <property type="evidence" value="ECO:0007669"/>
    <property type="project" value="TreeGrafter"/>
</dbReference>
<keyword evidence="4 11" id="KW-0812">Transmembrane</keyword>
<sequence length="892" mass="97433">MNQVDNSPTAWHQLDIDTIADRLQSPEQGLTHTEVETRRAEVGLNELVEKQRKSVWMMFLDQFKDFMILVLIAAAVISGIIGEPADTIAITVIVLLNAILGFVQEYRAEKAMAALKKMAAPSANVIREDNIETVPVSQLVPGDRVILEAGNIVPADLRLTEAVQLQIDEAALTGESLPVEKITRVIPDEDLPLGDRKNLAFKGTLITKGRGQGVVTETGMQTQLGQIATLLQDQEEGRTPLQKRLAAFGQKLAYAIFAICIIVFVAGLLRGEPPLLMLLTAISLAVAAIPEALPAVITISLALGARKLVKQHALIRKLPAVETLGSVSYICTDKTGTLTQNRMTVEKVYLNGELVSTDKLPATDAESTTEQSLAEKPHTELLLCALSLCNDTRLDNADEVIGDPTETALFELAREKGFLRAPLEGAFPRLAEIPFDAERKLMTTFHPWNEGQVVSITKGAAEEIVARSTHVHSQTEPSAIDRDTVLDHAEQIAGNGLRTLGFGLRIWDSVPETLNPEEVESELTLAGMIGMLDPPRPEAAESVALCRSAGIHPVMITGDHPLTAEVIARRVGIIGEHEEGTVITGRELEQLSLEELENRIEKIRVYARVSPQQKLKIVQALQDRGHYVAMTGDGVNDAPALKRADIGVAMGITGTDVSKEAAHMILLDDNFATIVKTVREGRRIFDNIRKFIKYTMTSNLGEIWTIFLAPLLGLPIPLLPIHILWINLVTDGVPGLALTAEPGEKNLMQRPPRDPKENIFAHGLGAQMIWVGLLMGAVCLFTQAWFIDRSQTHWQTMVFTVLCLSQMGNVLAIRSERESFFSQGALSNKPLFAAVLLTFILQMATIYVPVLNTVFKTAPLTAGELAVTLALSSIVFLAVEVEKAFKRRKSSA</sequence>
<feature type="domain" description="Cation-transporting P-type ATPase N-terminal" evidence="12">
    <location>
        <begin position="10"/>
        <end position="83"/>
    </location>
</feature>
<dbReference type="InterPro" id="IPR023214">
    <property type="entry name" value="HAD_sf"/>
</dbReference>
<feature type="transmembrane region" description="Helical" evidence="11">
    <location>
        <begin position="66"/>
        <end position="82"/>
    </location>
</feature>
<dbReference type="SUPFAM" id="SSF56784">
    <property type="entry name" value="HAD-like"/>
    <property type="match status" value="1"/>
</dbReference>
<dbReference type="AlphaFoldDB" id="A0A518FV58"/>
<evidence type="ECO:0000259" key="12">
    <source>
        <dbReference type="SMART" id="SM00831"/>
    </source>
</evidence>
<feature type="transmembrane region" description="Helical" evidence="11">
    <location>
        <begin position="862"/>
        <end position="879"/>
    </location>
</feature>
<keyword evidence="8" id="KW-1278">Translocase</keyword>
<dbReference type="Gene3D" id="3.40.1110.10">
    <property type="entry name" value="Calcium-transporting ATPase, cytoplasmic domain N"/>
    <property type="match status" value="1"/>
</dbReference>
<evidence type="ECO:0000256" key="3">
    <source>
        <dbReference type="ARBA" id="ARBA00022475"/>
    </source>
</evidence>
<dbReference type="InterPro" id="IPR001757">
    <property type="entry name" value="P_typ_ATPase"/>
</dbReference>
<dbReference type="EMBL" id="CP036317">
    <property type="protein sequence ID" value="QDV20218.1"/>
    <property type="molecule type" value="Genomic_DNA"/>
</dbReference>
<dbReference type="GO" id="GO:0005391">
    <property type="term" value="F:P-type sodium:potassium-exchanging transporter activity"/>
    <property type="evidence" value="ECO:0007669"/>
    <property type="project" value="TreeGrafter"/>
</dbReference>
<dbReference type="Pfam" id="PF00689">
    <property type="entry name" value="Cation_ATPase_C"/>
    <property type="match status" value="1"/>
</dbReference>
<dbReference type="SFLD" id="SFLDG00002">
    <property type="entry name" value="C1.7:_P-type_atpase_like"/>
    <property type="match status" value="1"/>
</dbReference>
<dbReference type="InterPro" id="IPR008250">
    <property type="entry name" value="ATPase_P-typ_transduc_dom_A_sf"/>
</dbReference>
<dbReference type="InterPro" id="IPR018303">
    <property type="entry name" value="ATPase_P-typ_P_site"/>
</dbReference>
<dbReference type="SUPFAM" id="SSF81660">
    <property type="entry name" value="Metal cation-transporting ATPase, ATP-binding domain N"/>
    <property type="match status" value="1"/>
</dbReference>
<reference evidence="13 14" key="1">
    <citation type="submission" date="2019-02" db="EMBL/GenBank/DDBJ databases">
        <title>Deep-cultivation of Planctomycetes and their phenomic and genomic characterization uncovers novel biology.</title>
        <authorList>
            <person name="Wiegand S."/>
            <person name="Jogler M."/>
            <person name="Boedeker C."/>
            <person name="Pinto D."/>
            <person name="Vollmers J."/>
            <person name="Rivas-Marin E."/>
            <person name="Kohn T."/>
            <person name="Peeters S.H."/>
            <person name="Heuer A."/>
            <person name="Rast P."/>
            <person name="Oberbeckmann S."/>
            <person name="Bunk B."/>
            <person name="Jeske O."/>
            <person name="Meyerdierks A."/>
            <person name="Storesund J.E."/>
            <person name="Kallscheuer N."/>
            <person name="Luecker S."/>
            <person name="Lage O.M."/>
            <person name="Pohl T."/>
            <person name="Merkel B.J."/>
            <person name="Hornburger P."/>
            <person name="Mueller R.-W."/>
            <person name="Bruemmer F."/>
            <person name="Labrenz M."/>
            <person name="Spormann A.M."/>
            <person name="Op den Camp H."/>
            <person name="Overmann J."/>
            <person name="Amann R."/>
            <person name="Jetten M.S.M."/>
            <person name="Mascher T."/>
            <person name="Medema M.H."/>
            <person name="Devos D.P."/>
            <person name="Kaster A.-K."/>
            <person name="Ovreas L."/>
            <person name="Rohde M."/>
            <person name="Galperin M.Y."/>
            <person name="Jogler C."/>
        </authorList>
    </citation>
    <scope>NUCLEOTIDE SEQUENCE [LARGE SCALE GENOMIC DNA]</scope>
    <source>
        <strain evidence="13 14">Pan153</strain>
    </source>
</reference>
<dbReference type="GO" id="GO:0005524">
    <property type="term" value="F:ATP binding"/>
    <property type="evidence" value="ECO:0007669"/>
    <property type="project" value="UniProtKB-KW"/>
</dbReference>
<dbReference type="InterPro" id="IPR023299">
    <property type="entry name" value="ATPase_P-typ_cyto_dom_N"/>
</dbReference>
<dbReference type="PANTHER" id="PTHR43294">
    <property type="entry name" value="SODIUM/POTASSIUM-TRANSPORTING ATPASE SUBUNIT ALPHA"/>
    <property type="match status" value="1"/>
</dbReference>
<dbReference type="Proteomes" id="UP000320839">
    <property type="component" value="Chromosome"/>
</dbReference>
<evidence type="ECO:0000256" key="9">
    <source>
        <dbReference type="ARBA" id="ARBA00022989"/>
    </source>
</evidence>
<dbReference type="Pfam" id="PF00122">
    <property type="entry name" value="E1-E2_ATPase"/>
    <property type="match status" value="1"/>
</dbReference>
<keyword evidence="10 11" id="KW-0472">Membrane</keyword>
<evidence type="ECO:0000256" key="10">
    <source>
        <dbReference type="ARBA" id="ARBA00023136"/>
    </source>
</evidence>
<dbReference type="InterPro" id="IPR044492">
    <property type="entry name" value="P_typ_ATPase_HD_dom"/>
</dbReference>
<dbReference type="GO" id="GO:0046872">
    <property type="term" value="F:metal ion binding"/>
    <property type="evidence" value="ECO:0007669"/>
    <property type="project" value="UniProtKB-KW"/>
</dbReference>
<evidence type="ECO:0000256" key="8">
    <source>
        <dbReference type="ARBA" id="ARBA00022967"/>
    </source>
</evidence>
<dbReference type="RefSeq" id="WP_145458256.1">
    <property type="nucleotide sequence ID" value="NZ_CP036317.1"/>
</dbReference>
<feature type="transmembrane region" description="Helical" evidence="11">
    <location>
        <begin position="252"/>
        <end position="269"/>
    </location>
</feature>
<dbReference type="Gene3D" id="2.70.150.10">
    <property type="entry name" value="Calcium-transporting ATPase, cytoplasmic transduction domain A"/>
    <property type="match status" value="1"/>
</dbReference>
<dbReference type="SUPFAM" id="SSF81665">
    <property type="entry name" value="Calcium ATPase, transmembrane domain M"/>
    <property type="match status" value="1"/>
</dbReference>
<feature type="transmembrane region" description="Helical" evidence="11">
    <location>
        <begin position="759"/>
        <end position="786"/>
    </location>
</feature>
<organism evidence="13 14">
    <name type="scientific">Gimesia panareensis</name>
    <dbReference type="NCBI Taxonomy" id="2527978"/>
    <lineage>
        <taxon>Bacteria</taxon>
        <taxon>Pseudomonadati</taxon>
        <taxon>Planctomycetota</taxon>
        <taxon>Planctomycetia</taxon>
        <taxon>Planctomycetales</taxon>
        <taxon>Planctomycetaceae</taxon>
        <taxon>Gimesia</taxon>
    </lineage>
</organism>
<dbReference type="Gene3D" id="3.40.50.1000">
    <property type="entry name" value="HAD superfamily/HAD-like"/>
    <property type="match status" value="1"/>
</dbReference>
<dbReference type="InterPro" id="IPR004014">
    <property type="entry name" value="ATPase_P-typ_cation-transptr_N"/>
</dbReference>
<dbReference type="FunFam" id="3.40.50.1000:FF:000028">
    <property type="entry name" value="Calcium-transporting P-type ATPase, putative"/>
    <property type="match status" value="1"/>
</dbReference>
<dbReference type="InterPro" id="IPR006068">
    <property type="entry name" value="ATPase_P-typ_cation-transptr_C"/>
</dbReference>
<dbReference type="Pfam" id="PF13246">
    <property type="entry name" value="Cation_ATPase"/>
    <property type="match status" value="1"/>
</dbReference>
<dbReference type="NCBIfam" id="TIGR01494">
    <property type="entry name" value="ATPase_P-type"/>
    <property type="match status" value="2"/>
</dbReference>
<dbReference type="OrthoDB" id="211392at2"/>
<dbReference type="SUPFAM" id="SSF81653">
    <property type="entry name" value="Calcium ATPase, transduction domain A"/>
    <property type="match status" value="1"/>
</dbReference>
<feature type="transmembrane region" description="Helical" evidence="11">
    <location>
        <begin position="275"/>
        <end position="303"/>
    </location>
</feature>
<evidence type="ECO:0000313" key="13">
    <source>
        <dbReference type="EMBL" id="QDV20218.1"/>
    </source>
</evidence>
<evidence type="ECO:0000256" key="2">
    <source>
        <dbReference type="ARBA" id="ARBA00005675"/>
    </source>
</evidence>
<dbReference type="GO" id="GO:0016887">
    <property type="term" value="F:ATP hydrolysis activity"/>
    <property type="evidence" value="ECO:0007669"/>
    <property type="project" value="InterPro"/>
</dbReference>
<dbReference type="InterPro" id="IPR050510">
    <property type="entry name" value="Cation_transp_ATPase_P-type"/>
</dbReference>
<evidence type="ECO:0000256" key="4">
    <source>
        <dbReference type="ARBA" id="ARBA00022692"/>
    </source>
</evidence>
<dbReference type="SFLD" id="SFLDS00003">
    <property type="entry name" value="Haloacid_Dehalogenase"/>
    <property type="match status" value="1"/>
</dbReference>
<proteinExistence type="inferred from homology"/>
<comment type="similarity">
    <text evidence="2">Belongs to the cation transport ATPase (P-type) (TC 3.A.3) family. Type IIA subfamily.</text>
</comment>
<evidence type="ECO:0000256" key="1">
    <source>
        <dbReference type="ARBA" id="ARBA00004651"/>
    </source>
</evidence>
<accession>A0A518FV58</accession>
<dbReference type="GO" id="GO:0036376">
    <property type="term" value="P:sodium ion export across plasma membrane"/>
    <property type="evidence" value="ECO:0007669"/>
    <property type="project" value="TreeGrafter"/>
</dbReference>
<comment type="subcellular location">
    <subcellularLocation>
        <location evidence="1">Cell membrane</location>
        <topology evidence="1">Multi-pass membrane protein</topology>
    </subcellularLocation>
</comment>
<feature type="transmembrane region" description="Helical" evidence="11">
    <location>
        <begin position="831"/>
        <end position="850"/>
    </location>
</feature>
<dbReference type="PRINTS" id="PR00119">
    <property type="entry name" value="CATATPASE"/>
</dbReference>
<keyword evidence="5" id="KW-0479">Metal-binding</keyword>
<evidence type="ECO:0000256" key="11">
    <source>
        <dbReference type="SAM" id="Phobius"/>
    </source>
</evidence>
<dbReference type="FunFam" id="2.70.150.10:FF:000016">
    <property type="entry name" value="Calcium-transporting P-type ATPase putative"/>
    <property type="match status" value="1"/>
</dbReference>
<evidence type="ECO:0000256" key="6">
    <source>
        <dbReference type="ARBA" id="ARBA00022741"/>
    </source>
</evidence>
<feature type="transmembrane region" description="Helical" evidence="11">
    <location>
        <begin position="88"/>
        <end position="108"/>
    </location>
</feature>
<dbReference type="PRINTS" id="PR00120">
    <property type="entry name" value="HATPASE"/>
</dbReference>
<keyword evidence="9 11" id="KW-1133">Transmembrane helix</keyword>
<dbReference type="PANTHER" id="PTHR43294:SF21">
    <property type="entry name" value="CATION TRANSPORTING ATPASE"/>
    <property type="match status" value="1"/>
</dbReference>
<name>A0A518FV58_9PLAN</name>
<dbReference type="Gene3D" id="1.20.1110.10">
    <property type="entry name" value="Calcium-transporting ATPase, transmembrane domain"/>
    <property type="match status" value="1"/>
</dbReference>
<evidence type="ECO:0000313" key="14">
    <source>
        <dbReference type="Proteomes" id="UP000320839"/>
    </source>
</evidence>
<keyword evidence="3" id="KW-1003">Cell membrane</keyword>